<proteinExistence type="predicted"/>
<protein>
    <submittedName>
        <fullName evidence="2">Uncharacterized protein</fullName>
    </submittedName>
</protein>
<sequence>MRPQGQHTVGSFSCRDSRGAGSRSSTACCDTFVSSYHDLLAKHQQALRDLTAARRHNEELHTLAQPCWATARRFGDIAQHRYDVSQGRLRQAIQREAEATQDNERLRIETQGFGGLRARYALLEDTTTEAYTRLQDYAMGLEWRLANSQHSSAVDPSTASPFFVQDLLDLRDENVKLRQRNADCESRCRTANADRDTALKDPLLSAEGSCRPSTLLRAAENSTLVALNGTFSV</sequence>
<name>A0A8T1WFE6_9STRA</name>
<accession>A0A8T1WFE6</accession>
<feature type="compositionally biased region" description="Polar residues" evidence="1">
    <location>
        <begin position="1"/>
        <end position="11"/>
    </location>
</feature>
<organism evidence="2 3">
    <name type="scientific">Phytophthora pseudosyringae</name>
    <dbReference type="NCBI Taxonomy" id="221518"/>
    <lineage>
        <taxon>Eukaryota</taxon>
        <taxon>Sar</taxon>
        <taxon>Stramenopiles</taxon>
        <taxon>Oomycota</taxon>
        <taxon>Peronosporomycetes</taxon>
        <taxon>Peronosporales</taxon>
        <taxon>Peronosporaceae</taxon>
        <taxon>Phytophthora</taxon>
    </lineage>
</organism>
<dbReference type="OrthoDB" id="146523at2759"/>
<dbReference type="Proteomes" id="UP000694044">
    <property type="component" value="Unassembled WGS sequence"/>
</dbReference>
<dbReference type="EMBL" id="JAGDFM010000022">
    <property type="protein sequence ID" value="KAG7391298.1"/>
    <property type="molecule type" value="Genomic_DNA"/>
</dbReference>
<keyword evidence="3" id="KW-1185">Reference proteome</keyword>
<evidence type="ECO:0000313" key="3">
    <source>
        <dbReference type="Proteomes" id="UP000694044"/>
    </source>
</evidence>
<feature type="region of interest" description="Disordered" evidence="1">
    <location>
        <begin position="1"/>
        <end position="23"/>
    </location>
</feature>
<dbReference type="AlphaFoldDB" id="A0A8T1WFE6"/>
<evidence type="ECO:0000256" key="1">
    <source>
        <dbReference type="SAM" id="MobiDB-lite"/>
    </source>
</evidence>
<reference evidence="2" key="1">
    <citation type="submission" date="2021-02" db="EMBL/GenBank/DDBJ databases">
        <authorList>
            <person name="Palmer J.M."/>
        </authorList>
    </citation>
    <scope>NUCLEOTIDE SEQUENCE</scope>
    <source>
        <strain evidence="2">SCRP734</strain>
    </source>
</reference>
<gene>
    <name evidence="2" type="ORF">PHYPSEUDO_005247</name>
</gene>
<comment type="caution">
    <text evidence="2">The sequence shown here is derived from an EMBL/GenBank/DDBJ whole genome shotgun (WGS) entry which is preliminary data.</text>
</comment>
<evidence type="ECO:0000313" key="2">
    <source>
        <dbReference type="EMBL" id="KAG7391298.1"/>
    </source>
</evidence>